<dbReference type="EMBL" id="JACGWJ010000014">
    <property type="protein sequence ID" value="KAL0374303.1"/>
    <property type="molecule type" value="Genomic_DNA"/>
</dbReference>
<dbReference type="AlphaFoldDB" id="A0AAW2R3B5"/>
<protein>
    <recommendedName>
        <fullName evidence="1">Reverse transcriptase Ty1/copia-type domain-containing protein</fullName>
    </recommendedName>
</protein>
<sequence>MKPVGAQEERTEIQNELVSSIEGLRRSTRLLLNLYGCRTLTVGTPHKIRIHLMLLPRHLYIHDFWPLSDLQEPRMYAEGLKECIQALIKNNTLEIVPLLKKSIGSKWVFKLKLKADVRTTLATAAAFDWEIHQLDINDAFLHGYLEEDIYVERPEGFQALTSHISS</sequence>
<reference evidence="2" key="1">
    <citation type="submission" date="2020-06" db="EMBL/GenBank/DDBJ databases">
        <authorList>
            <person name="Li T."/>
            <person name="Hu X."/>
            <person name="Zhang T."/>
            <person name="Song X."/>
            <person name="Zhang H."/>
            <person name="Dai N."/>
            <person name="Sheng W."/>
            <person name="Hou X."/>
            <person name="Wei L."/>
        </authorList>
    </citation>
    <scope>NUCLEOTIDE SEQUENCE</scope>
    <source>
        <strain evidence="2">G02</strain>
        <tissue evidence="2">Leaf</tissue>
    </source>
</reference>
<evidence type="ECO:0000313" key="2">
    <source>
        <dbReference type="EMBL" id="KAL0374303.1"/>
    </source>
</evidence>
<organism evidence="2">
    <name type="scientific">Sesamum radiatum</name>
    <name type="common">Black benniseed</name>
    <dbReference type="NCBI Taxonomy" id="300843"/>
    <lineage>
        <taxon>Eukaryota</taxon>
        <taxon>Viridiplantae</taxon>
        <taxon>Streptophyta</taxon>
        <taxon>Embryophyta</taxon>
        <taxon>Tracheophyta</taxon>
        <taxon>Spermatophyta</taxon>
        <taxon>Magnoliopsida</taxon>
        <taxon>eudicotyledons</taxon>
        <taxon>Gunneridae</taxon>
        <taxon>Pentapetalae</taxon>
        <taxon>asterids</taxon>
        <taxon>lamiids</taxon>
        <taxon>Lamiales</taxon>
        <taxon>Pedaliaceae</taxon>
        <taxon>Sesamum</taxon>
    </lineage>
</organism>
<dbReference type="Pfam" id="PF07727">
    <property type="entry name" value="RVT_2"/>
    <property type="match status" value="1"/>
</dbReference>
<evidence type="ECO:0000259" key="1">
    <source>
        <dbReference type="Pfam" id="PF07727"/>
    </source>
</evidence>
<name>A0AAW2R3B5_SESRA</name>
<feature type="domain" description="Reverse transcriptase Ty1/copia-type" evidence="1">
    <location>
        <begin position="117"/>
        <end position="158"/>
    </location>
</feature>
<dbReference type="InterPro" id="IPR013103">
    <property type="entry name" value="RVT_2"/>
</dbReference>
<comment type="caution">
    <text evidence="2">The sequence shown here is derived from an EMBL/GenBank/DDBJ whole genome shotgun (WGS) entry which is preliminary data.</text>
</comment>
<proteinExistence type="predicted"/>
<accession>A0AAW2R3B5</accession>
<gene>
    <name evidence="2" type="ORF">Sradi_3346000</name>
</gene>
<reference evidence="2" key="2">
    <citation type="journal article" date="2024" name="Plant">
        <title>Genomic evolution and insights into agronomic trait innovations of Sesamum species.</title>
        <authorList>
            <person name="Miao H."/>
            <person name="Wang L."/>
            <person name="Qu L."/>
            <person name="Liu H."/>
            <person name="Sun Y."/>
            <person name="Le M."/>
            <person name="Wang Q."/>
            <person name="Wei S."/>
            <person name="Zheng Y."/>
            <person name="Lin W."/>
            <person name="Duan Y."/>
            <person name="Cao H."/>
            <person name="Xiong S."/>
            <person name="Wang X."/>
            <person name="Wei L."/>
            <person name="Li C."/>
            <person name="Ma Q."/>
            <person name="Ju M."/>
            <person name="Zhao R."/>
            <person name="Li G."/>
            <person name="Mu C."/>
            <person name="Tian Q."/>
            <person name="Mei H."/>
            <person name="Zhang T."/>
            <person name="Gao T."/>
            <person name="Zhang H."/>
        </authorList>
    </citation>
    <scope>NUCLEOTIDE SEQUENCE</scope>
    <source>
        <strain evidence="2">G02</strain>
    </source>
</reference>